<evidence type="ECO:0000313" key="3">
    <source>
        <dbReference type="EMBL" id="TDE35443.1"/>
    </source>
</evidence>
<keyword evidence="4" id="KW-1185">Reference proteome</keyword>
<dbReference type="EMBL" id="SMFP01000013">
    <property type="protein sequence ID" value="TDE35443.1"/>
    <property type="molecule type" value="Genomic_DNA"/>
</dbReference>
<dbReference type="InterPro" id="IPR013430">
    <property type="entry name" value="Toxin_antidote_HigA"/>
</dbReference>
<organism evidence="3 4">
    <name type="scientific">Antarcticimicrobium sediminis</name>
    <dbReference type="NCBI Taxonomy" id="2546227"/>
    <lineage>
        <taxon>Bacteria</taxon>
        <taxon>Pseudomonadati</taxon>
        <taxon>Pseudomonadota</taxon>
        <taxon>Alphaproteobacteria</taxon>
        <taxon>Rhodobacterales</taxon>
        <taxon>Paracoccaceae</taxon>
        <taxon>Antarcticimicrobium</taxon>
    </lineage>
</organism>
<dbReference type="GO" id="GO:0003677">
    <property type="term" value="F:DNA binding"/>
    <property type="evidence" value="ECO:0007669"/>
    <property type="project" value="UniProtKB-KW"/>
</dbReference>
<dbReference type="InterPro" id="IPR010982">
    <property type="entry name" value="Lambda_DNA-bd_dom_sf"/>
</dbReference>
<protein>
    <submittedName>
        <fullName evidence="3">Addiction module antidote protein, HigA family</fullName>
    </submittedName>
</protein>
<dbReference type="Proteomes" id="UP000294662">
    <property type="component" value="Unassembled WGS sequence"/>
</dbReference>
<dbReference type="RefSeq" id="WP_132830892.1">
    <property type="nucleotide sequence ID" value="NZ_SMFP01000013.1"/>
</dbReference>
<accession>A0A4R5EM61</accession>
<evidence type="ECO:0000259" key="2">
    <source>
        <dbReference type="PROSITE" id="PS50943"/>
    </source>
</evidence>
<feature type="domain" description="HTH cro/C1-type" evidence="2">
    <location>
        <begin position="25"/>
        <end position="72"/>
    </location>
</feature>
<dbReference type="CDD" id="cd00093">
    <property type="entry name" value="HTH_XRE"/>
    <property type="match status" value="1"/>
</dbReference>
<comment type="caution">
    <text evidence="3">The sequence shown here is derived from an EMBL/GenBank/DDBJ whole genome shotgun (WGS) entry which is preliminary data.</text>
</comment>
<dbReference type="OrthoDB" id="3174593at2"/>
<dbReference type="NCBIfam" id="TIGR02607">
    <property type="entry name" value="antidote_HigA"/>
    <property type="match status" value="1"/>
</dbReference>
<dbReference type="SUPFAM" id="SSF47413">
    <property type="entry name" value="lambda repressor-like DNA-binding domains"/>
    <property type="match status" value="1"/>
</dbReference>
<reference evidence="3 4" key="1">
    <citation type="submission" date="2019-03" db="EMBL/GenBank/DDBJ databases">
        <authorList>
            <person name="Zhang S."/>
        </authorList>
    </citation>
    <scope>NUCLEOTIDE SEQUENCE [LARGE SCALE GENOMIC DNA]</scope>
    <source>
        <strain evidence="3 4">S4J41</strain>
    </source>
</reference>
<dbReference type="PANTHER" id="PTHR36924:SF1">
    <property type="entry name" value="ANTITOXIN HIGA-1"/>
    <property type="match status" value="1"/>
</dbReference>
<dbReference type="Gene3D" id="1.10.260.40">
    <property type="entry name" value="lambda repressor-like DNA-binding domains"/>
    <property type="match status" value="1"/>
</dbReference>
<proteinExistence type="predicted"/>
<dbReference type="InterPro" id="IPR001387">
    <property type="entry name" value="Cro/C1-type_HTH"/>
</dbReference>
<evidence type="ECO:0000313" key="4">
    <source>
        <dbReference type="Proteomes" id="UP000294662"/>
    </source>
</evidence>
<sequence length="105" mass="11458">MSRNPNRCPTHPGELLREDVIPATGKSKAEIARMLGVSRQHLHDLLAERKPVSPEVAVRLAKLFGNAPLVWIRMQGAYDAWHATREVDVSAIPTLSAAPGNSASR</sequence>
<dbReference type="PANTHER" id="PTHR36924">
    <property type="entry name" value="ANTITOXIN HIGA-1"/>
    <property type="match status" value="1"/>
</dbReference>
<dbReference type="PROSITE" id="PS50943">
    <property type="entry name" value="HTH_CROC1"/>
    <property type="match status" value="1"/>
</dbReference>
<dbReference type="AlphaFoldDB" id="A0A4R5EM61"/>
<dbReference type="Pfam" id="PF01381">
    <property type="entry name" value="HTH_3"/>
    <property type="match status" value="1"/>
</dbReference>
<name>A0A4R5EM61_9RHOB</name>
<gene>
    <name evidence="3" type="primary">higA</name>
    <name evidence="3" type="ORF">E1B25_17540</name>
</gene>
<evidence type="ECO:0000256" key="1">
    <source>
        <dbReference type="ARBA" id="ARBA00023125"/>
    </source>
</evidence>
<keyword evidence="1" id="KW-0238">DNA-binding</keyword>